<dbReference type="STRING" id="1266845.Q783_07245"/>
<dbReference type="Pfam" id="PF01408">
    <property type="entry name" value="GFO_IDH_MocA"/>
    <property type="match status" value="1"/>
</dbReference>
<evidence type="ECO:0000259" key="1">
    <source>
        <dbReference type="Pfam" id="PF01408"/>
    </source>
</evidence>
<dbReference type="SUPFAM" id="SSF55347">
    <property type="entry name" value="Glyceraldehyde-3-phosphate dehydrogenase-like, C-terminal domain"/>
    <property type="match status" value="1"/>
</dbReference>
<dbReference type="eggNOG" id="COG0673">
    <property type="taxonomic scope" value="Bacteria"/>
</dbReference>
<dbReference type="InterPro" id="IPR055170">
    <property type="entry name" value="GFO_IDH_MocA-like_dom"/>
</dbReference>
<accession>U5SA99</accession>
<dbReference type="SUPFAM" id="SSF51735">
    <property type="entry name" value="NAD(P)-binding Rossmann-fold domains"/>
    <property type="match status" value="1"/>
</dbReference>
<dbReference type="HOGENOM" id="CLU_023194_7_0_9"/>
<dbReference type="AlphaFoldDB" id="U5SA99"/>
<gene>
    <name evidence="3" type="ORF">Q783_07245</name>
</gene>
<proteinExistence type="predicted"/>
<dbReference type="EMBL" id="CP006812">
    <property type="protein sequence ID" value="AGY82001.1"/>
    <property type="molecule type" value="Genomic_DNA"/>
</dbReference>
<organism evidence="3 4">
    <name type="scientific">Carnobacterium inhibens subsp. gilichinskyi</name>
    <dbReference type="NCBI Taxonomy" id="1266845"/>
    <lineage>
        <taxon>Bacteria</taxon>
        <taxon>Bacillati</taxon>
        <taxon>Bacillota</taxon>
        <taxon>Bacilli</taxon>
        <taxon>Lactobacillales</taxon>
        <taxon>Carnobacteriaceae</taxon>
        <taxon>Carnobacterium</taxon>
    </lineage>
</organism>
<evidence type="ECO:0000313" key="4">
    <source>
        <dbReference type="Proteomes" id="UP000017469"/>
    </source>
</evidence>
<dbReference type="GO" id="GO:0000166">
    <property type="term" value="F:nucleotide binding"/>
    <property type="evidence" value="ECO:0007669"/>
    <property type="project" value="InterPro"/>
</dbReference>
<dbReference type="KEGG" id="caw:Q783_07245"/>
<dbReference type="InterPro" id="IPR000683">
    <property type="entry name" value="Gfo/Idh/MocA-like_OxRdtase_N"/>
</dbReference>
<dbReference type="PANTHER" id="PTHR43054:SF1">
    <property type="entry name" value="SCYLLO-INOSITOL 2-DEHYDROGENASE (NADP(+)) IOLU"/>
    <property type="match status" value="1"/>
</dbReference>
<protein>
    <submittedName>
        <fullName evidence="3">Oxidoreductase</fullName>
    </submittedName>
</protein>
<feature type="domain" description="GFO/IDH/MocA-like oxidoreductase" evidence="2">
    <location>
        <begin position="200"/>
        <end position="281"/>
    </location>
</feature>
<feature type="domain" description="Gfo/Idh/MocA-like oxidoreductase N-terminal" evidence="1">
    <location>
        <begin position="39"/>
        <end position="153"/>
    </location>
</feature>
<dbReference type="Gene3D" id="3.30.360.10">
    <property type="entry name" value="Dihydrodipicolinate Reductase, domain 2"/>
    <property type="match status" value="1"/>
</dbReference>
<dbReference type="PATRIC" id="fig|1266845.5.peg.1347"/>
<dbReference type="PANTHER" id="PTHR43054">
    <property type="match status" value="1"/>
</dbReference>
<name>U5SA99_9LACT</name>
<dbReference type="Pfam" id="PF22725">
    <property type="entry name" value="GFO_IDH_MocA_C3"/>
    <property type="match status" value="1"/>
</dbReference>
<sequence>MANYLFFFQLRKEIWYDKRKNGCTKSVNGLLGGVEMVLNLGIIGTNWITNQFVDAAIATQEYQLAGVYSRTIEKAKAFGDPYHATIFETSLEAFATNTDIDVVYIASPNSMHYEQAVTLMKAGKHVIVEKPIFSNPREWTAAIKVAEENNVFIFEAARHVHEENFKIVKEEVKSIENLQGATFAYMKYSSRYDAVLNGEEPNIFSLNFSGGALADLGIYPLYAAISWFGVPESSHYFCTKIATGVDGKGTIILRYKGFDVTILAGKIVNSYLPAEIYGLNKTLSMDSIESINTIEVIDRKTKLKESIAQTASENPMEDEAKDFADVINFPDDVNKQKEYKEWLTLSQQVNQVMTDLRKDAGIVFAADEL</sequence>
<dbReference type="Proteomes" id="UP000017469">
    <property type="component" value="Chromosome"/>
</dbReference>
<evidence type="ECO:0000313" key="3">
    <source>
        <dbReference type="EMBL" id="AGY82001.1"/>
    </source>
</evidence>
<dbReference type="InterPro" id="IPR036291">
    <property type="entry name" value="NAD(P)-bd_dom_sf"/>
</dbReference>
<reference evidence="3 4" key="1">
    <citation type="journal article" date="2013" name="Genome Announc.">
        <title>Complete Genome Sequence of Carnobacterium gilichinskyi Strain WN1359T (DSM 27470T).</title>
        <authorList>
            <person name="Leonard M.T."/>
            <person name="Panayotova N."/>
            <person name="Farmerie W.G."/>
            <person name="Triplett E.W."/>
            <person name="Nicholson W.L."/>
        </authorList>
    </citation>
    <scope>NUCLEOTIDE SEQUENCE [LARGE SCALE GENOMIC DNA]</scope>
    <source>
        <strain evidence="3 4">WN1359</strain>
    </source>
</reference>
<evidence type="ECO:0000259" key="2">
    <source>
        <dbReference type="Pfam" id="PF22725"/>
    </source>
</evidence>
<dbReference type="Gene3D" id="3.40.50.720">
    <property type="entry name" value="NAD(P)-binding Rossmann-like Domain"/>
    <property type="match status" value="1"/>
</dbReference>